<dbReference type="InterPro" id="IPR049031">
    <property type="entry name" value="T2SSK_SAM-like_1st"/>
</dbReference>
<dbReference type="SUPFAM" id="SSF158544">
    <property type="entry name" value="GspK insert domain-like"/>
    <property type="match status" value="1"/>
</dbReference>
<feature type="compositionally biased region" description="Pro residues" evidence="1">
    <location>
        <begin position="1226"/>
        <end position="1241"/>
    </location>
</feature>
<feature type="region of interest" description="Disordered" evidence="1">
    <location>
        <begin position="1214"/>
        <end position="1311"/>
    </location>
</feature>
<feature type="transmembrane region" description="Helical" evidence="2">
    <location>
        <begin position="192"/>
        <end position="214"/>
    </location>
</feature>
<name>A0AA38Y181_9EURO</name>
<dbReference type="InterPro" id="IPR052534">
    <property type="entry name" value="Extracell_DNA_Util/SecSys_Comp"/>
</dbReference>
<feature type="chain" id="PRO_5041294092" description="T2SS protein K first SAM-like domain-containing protein" evidence="3">
    <location>
        <begin position="24"/>
        <end position="1311"/>
    </location>
</feature>
<dbReference type="Pfam" id="PF05137">
    <property type="entry name" value="PilN"/>
    <property type="match status" value="1"/>
</dbReference>
<dbReference type="NCBIfam" id="NF040576">
    <property type="entry name" value="T2SS_GspM_XpsM"/>
    <property type="match status" value="1"/>
</dbReference>
<evidence type="ECO:0000313" key="5">
    <source>
        <dbReference type="EMBL" id="KAJ9632694.1"/>
    </source>
</evidence>
<feature type="compositionally biased region" description="Pro residues" evidence="1">
    <location>
        <begin position="1301"/>
        <end position="1311"/>
    </location>
</feature>
<keyword evidence="2" id="KW-1133">Transmembrane helix</keyword>
<feature type="signal peptide" evidence="3">
    <location>
        <begin position="1"/>
        <end position="23"/>
    </location>
</feature>
<feature type="region of interest" description="Disordered" evidence="1">
    <location>
        <begin position="819"/>
        <end position="856"/>
    </location>
</feature>
<keyword evidence="2" id="KW-0472">Membrane</keyword>
<comment type="caution">
    <text evidence="5">The sequence shown here is derived from an EMBL/GenBank/DDBJ whole genome shotgun (WGS) entry which is preliminary data.</text>
</comment>
<feature type="transmembrane region" description="Helical" evidence="2">
    <location>
        <begin position="669"/>
        <end position="689"/>
    </location>
</feature>
<dbReference type="Pfam" id="PF10741">
    <property type="entry name" value="T2SSM_b"/>
    <property type="match status" value="1"/>
</dbReference>
<dbReference type="Gene3D" id="1.10.40.60">
    <property type="entry name" value="EpsJ-like"/>
    <property type="match status" value="1"/>
</dbReference>
<keyword evidence="2" id="KW-0812">Transmembrane</keyword>
<dbReference type="InterPro" id="IPR038072">
    <property type="entry name" value="GspK_central_sf"/>
</dbReference>
<dbReference type="Pfam" id="PF21687">
    <property type="entry name" value="T2SSK_1st"/>
    <property type="match status" value="1"/>
</dbReference>
<keyword evidence="3" id="KW-0732">Signal</keyword>
<dbReference type="InterPro" id="IPR043129">
    <property type="entry name" value="ATPase_NBD"/>
</dbReference>
<dbReference type="PANTHER" id="PTHR40278:SF1">
    <property type="entry name" value="DNA UTILIZATION PROTEIN HOFN"/>
    <property type="match status" value="1"/>
</dbReference>
<reference evidence="5" key="1">
    <citation type="submission" date="2022-10" db="EMBL/GenBank/DDBJ databases">
        <title>Culturing micro-colonial fungi from biological soil crusts in the Mojave desert and describing Neophaeococcomyces mojavensis, and introducing the new genera and species Taxawa tesnikishii.</title>
        <authorList>
            <person name="Kurbessoian T."/>
            <person name="Stajich J.E."/>
        </authorList>
    </citation>
    <scope>NUCLEOTIDE SEQUENCE</scope>
    <source>
        <strain evidence="5">TK_35</strain>
    </source>
</reference>
<dbReference type="InterPro" id="IPR034756">
    <property type="entry name" value="T2SSM_b"/>
</dbReference>
<dbReference type="SUPFAM" id="SSF53067">
    <property type="entry name" value="Actin-like ATPase domain"/>
    <property type="match status" value="1"/>
</dbReference>
<proteinExistence type="predicted"/>
<gene>
    <name evidence="5" type="ORF">H2204_007781</name>
</gene>
<accession>A0AA38Y181</accession>
<evidence type="ECO:0000256" key="1">
    <source>
        <dbReference type="SAM" id="MobiDB-lite"/>
    </source>
</evidence>
<dbReference type="EMBL" id="JAPDRN010000054">
    <property type="protein sequence ID" value="KAJ9632694.1"/>
    <property type="molecule type" value="Genomic_DNA"/>
</dbReference>
<dbReference type="InterPro" id="IPR007813">
    <property type="entry name" value="PilN"/>
</dbReference>
<protein>
    <recommendedName>
        <fullName evidence="4">T2SS protein K first SAM-like domain-containing protein</fullName>
    </recommendedName>
</protein>
<feature type="domain" description="T2SS protein K first SAM-like" evidence="4">
    <location>
        <begin position="274"/>
        <end position="376"/>
    </location>
</feature>
<evidence type="ECO:0000259" key="4">
    <source>
        <dbReference type="Pfam" id="PF21687"/>
    </source>
</evidence>
<sequence>MLATVLLAGGLALAFASVRSAMAISQRGEQIAAQSERMRAVQALLRRQLASALRSPLEVPDPTREPVFFQGDDQGMQFVADLPGYLGRGGPYLHALQVDGAAGHRRLLLGLVLLQEGERIEENPPRPPEVLAEELKDQRAADRMVATLGGHPAPAIAGGSADRAGQGHAVAAAGGVAARRWQRRCAMKRPRGAALVLVLWLIALMTALVGAFALSARVEHLQQRVLGDDARGQERARAGLEYALLRLQPDPQRPPWQADGRAYRWQFDDARIEIRVLDENGKINLNLADAALLSAFMQALGEPAETAKQLAGAIIDWRDEDSLLQPGGGAEAPEYAAAGLPYGPRNKRFETLGELQRVLGMRGSLYAAMLPHLTLYSRQARPDPRFASGPVLTALGLDAEQLLAQRAQQERDGDNDAGASALASGSGTYSGGAQRIGRGARPDLHSASLGAGNGSKMTAWQDSLRQVQGQIGPGAGRFLRWWRQSLLAWVPMRWQWALGWSQTRLLLQREDGQLQVWRETGDGLEPVARLPWPLQPADLDRVLEPRLRSLPRVWLLPAGQVLQRTLRLPAAAGDRLRAVVGYEIDRQTPFEASQVSYDIRELGSAGEGLLQVELVAWPLRQLDDWRAQIGEWADTLAGVDAIDAQGRALQVNLLPLAQRQQRPDPMRRWNLLLAVAALVMLVLAAMQLLDNRRAAVDALREDVERSARSARGVASERSQLQALLDGAAFLETQRSQRAGTVEVWNELSRRLPDGTYLEKLAIENNSLQLIGLSSEASQLVPLLQDAPQWRKVNLTGVLQADGAASGRDRFTLTAELQPLPSAAPAPAPAPTATTEAADADAKRTPAGPSLPAAGAPPLLAIDADAAALRERQQRVQAQLQQQPQIEQRLRANRDALQQRPGFLQEATAEAAAAALGARLQDAVAMASPGNRSCTISNRTPLSDNRRDAAFVRVAMQVRLRCGVAELATVLHSLETGSPRLFVDNLNLIAQRFQQSPNESGLGLDVSFELAGYLLPAAAADPSTAPVATPPAAAPVVSPPAPVPAPAEQPAADAQEINLRTGLLLALAGWAAATWLATGFGLGSQLPTVSAEGDAQAALPALPVLAPERMAGADSYSVISERPLFAEDRKPRPYLLGGSETTASPALRLTGVLMTGDFSMATFTTEQGRSLRLRLNGDAVDGWQLVALEPRQATVIGSSGSQVLELAVFNGQGGEAPTALRGGNGAPPVPGAVVPPPPPQPAPSQTLPNPRATDGNVAPASPAPAAAAPPANTNGPSEAQMQAIRERIQARRRQLQQQQQQPSPPPGDGTNR</sequence>
<evidence type="ECO:0000256" key="2">
    <source>
        <dbReference type="SAM" id="Phobius"/>
    </source>
</evidence>
<feature type="compositionally biased region" description="Low complexity" evidence="1">
    <location>
        <begin position="417"/>
        <end position="433"/>
    </location>
</feature>
<organism evidence="5">
    <name type="scientific">Knufia peltigerae</name>
    <dbReference type="NCBI Taxonomy" id="1002370"/>
    <lineage>
        <taxon>Eukaryota</taxon>
        <taxon>Fungi</taxon>
        <taxon>Dikarya</taxon>
        <taxon>Ascomycota</taxon>
        <taxon>Pezizomycotina</taxon>
        <taxon>Eurotiomycetes</taxon>
        <taxon>Chaetothyriomycetidae</taxon>
        <taxon>Chaetothyriales</taxon>
        <taxon>Trichomeriaceae</taxon>
        <taxon>Knufia</taxon>
    </lineage>
</organism>
<feature type="compositionally biased region" description="Low complexity" evidence="1">
    <location>
        <begin position="1257"/>
        <end position="1270"/>
    </location>
</feature>
<feature type="region of interest" description="Disordered" evidence="1">
    <location>
        <begin position="406"/>
        <end position="452"/>
    </location>
</feature>
<dbReference type="PANTHER" id="PTHR40278">
    <property type="entry name" value="DNA UTILIZATION PROTEIN HOFN"/>
    <property type="match status" value="1"/>
</dbReference>
<evidence type="ECO:0000256" key="3">
    <source>
        <dbReference type="SAM" id="SignalP"/>
    </source>
</evidence>
<feature type="compositionally biased region" description="Low complexity" evidence="1">
    <location>
        <begin position="845"/>
        <end position="856"/>
    </location>
</feature>